<sequence length="111" mass="12854">MNLSLYSFSTWFAIAHHTGDEGKVPVLASVVLTFNIILVEYSTNKQHIIGVIGRHHCHKNEWCNFLFLRVAVDLFWVFVVRSRTQAAHHTQIQKLFLTQSLNQRSFVVTPF</sequence>
<protein>
    <recommendedName>
        <fullName evidence="3">Secreted protein</fullName>
    </recommendedName>
</protein>
<evidence type="ECO:0000313" key="2">
    <source>
        <dbReference type="Proteomes" id="UP001642487"/>
    </source>
</evidence>
<evidence type="ECO:0000313" key="1">
    <source>
        <dbReference type="EMBL" id="CAK9308708.1"/>
    </source>
</evidence>
<reference evidence="1 2" key="1">
    <citation type="submission" date="2024-03" db="EMBL/GenBank/DDBJ databases">
        <authorList>
            <person name="Gkanogiannis A."/>
            <person name="Becerra Lopez-Lavalle L."/>
        </authorList>
    </citation>
    <scope>NUCLEOTIDE SEQUENCE [LARGE SCALE GENOMIC DNA]</scope>
</reference>
<organism evidence="1 2">
    <name type="scientific">Citrullus colocynthis</name>
    <name type="common">colocynth</name>
    <dbReference type="NCBI Taxonomy" id="252529"/>
    <lineage>
        <taxon>Eukaryota</taxon>
        <taxon>Viridiplantae</taxon>
        <taxon>Streptophyta</taxon>
        <taxon>Embryophyta</taxon>
        <taxon>Tracheophyta</taxon>
        <taxon>Spermatophyta</taxon>
        <taxon>Magnoliopsida</taxon>
        <taxon>eudicotyledons</taxon>
        <taxon>Gunneridae</taxon>
        <taxon>Pentapetalae</taxon>
        <taxon>rosids</taxon>
        <taxon>fabids</taxon>
        <taxon>Cucurbitales</taxon>
        <taxon>Cucurbitaceae</taxon>
        <taxon>Benincaseae</taxon>
        <taxon>Citrullus</taxon>
    </lineage>
</organism>
<dbReference type="EMBL" id="OZ021735">
    <property type="protein sequence ID" value="CAK9308708.1"/>
    <property type="molecule type" value="Genomic_DNA"/>
</dbReference>
<gene>
    <name evidence="1" type="ORF">CITCOLO1_LOCUS222</name>
</gene>
<proteinExistence type="predicted"/>
<dbReference type="Proteomes" id="UP001642487">
    <property type="component" value="Chromosome 1"/>
</dbReference>
<name>A0ABP0XPJ7_9ROSI</name>
<evidence type="ECO:0008006" key="3">
    <source>
        <dbReference type="Google" id="ProtNLM"/>
    </source>
</evidence>
<accession>A0ABP0XPJ7</accession>
<keyword evidence="2" id="KW-1185">Reference proteome</keyword>